<feature type="non-terminal residue" evidence="2">
    <location>
        <position position="1"/>
    </location>
</feature>
<evidence type="ECO:0000256" key="1">
    <source>
        <dbReference type="SAM" id="MobiDB-lite"/>
    </source>
</evidence>
<sequence>VGDGVDKSERMEAWTLDIKEELDIVVSRLDAAHRGHMPPSLDSALPVLGMPWELCHIISKKGNTSSSGGSSGRLARGRGRKQAGWHRLGWRKQPRRRQASQTGGPGSSTEVWARPAAAWSRREHQQRRPRSSAAQARRLRALRPVAQAAVDARGRAPWAQERPRRLPRARAGHKA</sequence>
<feature type="compositionally biased region" description="Basic residues" evidence="1">
    <location>
        <begin position="75"/>
        <end position="98"/>
    </location>
</feature>
<comment type="caution">
    <text evidence="2">The sequence shown here is derived from an EMBL/GenBank/DDBJ whole genome shotgun (WGS) entry which is preliminary data.</text>
</comment>
<dbReference type="AlphaFoldDB" id="A0A6G1F7P7"/>
<feature type="region of interest" description="Disordered" evidence="1">
    <location>
        <begin position="60"/>
        <end position="175"/>
    </location>
</feature>
<dbReference type="Proteomes" id="UP000479710">
    <property type="component" value="Unassembled WGS sequence"/>
</dbReference>
<accession>A0A6G1F7P7</accession>
<organism evidence="2 3">
    <name type="scientific">Oryza meyeriana var. granulata</name>
    <dbReference type="NCBI Taxonomy" id="110450"/>
    <lineage>
        <taxon>Eukaryota</taxon>
        <taxon>Viridiplantae</taxon>
        <taxon>Streptophyta</taxon>
        <taxon>Embryophyta</taxon>
        <taxon>Tracheophyta</taxon>
        <taxon>Spermatophyta</taxon>
        <taxon>Magnoliopsida</taxon>
        <taxon>Liliopsida</taxon>
        <taxon>Poales</taxon>
        <taxon>Poaceae</taxon>
        <taxon>BOP clade</taxon>
        <taxon>Oryzoideae</taxon>
        <taxon>Oryzeae</taxon>
        <taxon>Oryzinae</taxon>
        <taxon>Oryza</taxon>
        <taxon>Oryza meyeriana</taxon>
    </lineage>
</organism>
<feature type="compositionally biased region" description="Low complexity" evidence="1">
    <location>
        <begin position="131"/>
        <end position="150"/>
    </location>
</feature>
<name>A0A6G1F7P7_9ORYZ</name>
<feature type="compositionally biased region" description="Basic residues" evidence="1">
    <location>
        <begin position="165"/>
        <end position="175"/>
    </location>
</feature>
<feature type="compositionally biased region" description="Low complexity" evidence="1">
    <location>
        <begin position="65"/>
        <end position="74"/>
    </location>
</feature>
<evidence type="ECO:0000313" key="3">
    <source>
        <dbReference type="Proteomes" id="UP000479710"/>
    </source>
</evidence>
<reference evidence="2 3" key="1">
    <citation type="submission" date="2019-11" db="EMBL/GenBank/DDBJ databases">
        <title>Whole genome sequence of Oryza granulata.</title>
        <authorList>
            <person name="Li W."/>
        </authorList>
    </citation>
    <scope>NUCLEOTIDE SEQUENCE [LARGE SCALE GENOMIC DNA]</scope>
    <source>
        <strain evidence="3">cv. Menghai</strain>
        <tissue evidence="2">Leaf</tissue>
    </source>
</reference>
<proteinExistence type="predicted"/>
<feature type="compositionally biased region" description="Polar residues" evidence="1">
    <location>
        <begin position="99"/>
        <end position="110"/>
    </location>
</feature>
<feature type="non-terminal residue" evidence="2">
    <location>
        <position position="175"/>
    </location>
</feature>
<gene>
    <name evidence="2" type="ORF">E2562_012182</name>
</gene>
<evidence type="ECO:0000313" key="2">
    <source>
        <dbReference type="EMBL" id="KAF0932859.1"/>
    </source>
</evidence>
<protein>
    <submittedName>
        <fullName evidence="2">Uncharacterized protein</fullName>
    </submittedName>
</protein>
<keyword evidence="3" id="KW-1185">Reference proteome</keyword>
<dbReference type="EMBL" id="SPHZ02000001">
    <property type="protein sequence ID" value="KAF0932859.1"/>
    <property type="molecule type" value="Genomic_DNA"/>
</dbReference>